<keyword evidence="3" id="KW-1185">Reference proteome</keyword>
<evidence type="ECO:0000313" key="3">
    <source>
        <dbReference type="Proteomes" id="UP001377972"/>
    </source>
</evidence>
<reference evidence="2 3" key="1">
    <citation type="submission" date="2023-01" db="EMBL/GenBank/DDBJ databases">
        <title>Trichodesmium-associated heterotrophic epibiont bacteria.</title>
        <authorList>
            <person name="Cleveland C.S."/>
            <person name="Webb E.A."/>
        </authorList>
    </citation>
    <scope>NUCLEOTIDE SEQUENCE [LARGE SCALE GENOMIC DNA]</scope>
    <source>
        <strain evidence="2 3">USCH2</strain>
    </source>
</reference>
<name>A0ABU8SYU2_9GAMM</name>
<dbReference type="Proteomes" id="UP001377972">
    <property type="component" value="Unassembled WGS sequence"/>
</dbReference>
<gene>
    <name evidence="2" type="ORF">PQI24_19445</name>
</gene>
<comment type="caution">
    <text evidence="2">The sequence shown here is derived from an EMBL/GenBank/DDBJ whole genome shotgun (WGS) entry which is preliminary data.</text>
</comment>
<protein>
    <recommendedName>
        <fullName evidence="1">AbiTii domain-containing protein</fullName>
    </recommendedName>
</protein>
<accession>A0ABU8SYU2</accession>
<evidence type="ECO:0000259" key="1">
    <source>
        <dbReference type="Pfam" id="PF18864"/>
    </source>
</evidence>
<dbReference type="Pfam" id="PF18864">
    <property type="entry name" value="AbiTii"/>
    <property type="match status" value="1"/>
</dbReference>
<proteinExistence type="predicted"/>
<dbReference type="EMBL" id="JAQPZS010000025">
    <property type="protein sequence ID" value="MEJ6498215.1"/>
    <property type="molecule type" value="Genomic_DNA"/>
</dbReference>
<evidence type="ECO:0000313" key="2">
    <source>
        <dbReference type="EMBL" id="MEJ6498215.1"/>
    </source>
</evidence>
<dbReference type="InterPro" id="IPR041304">
    <property type="entry name" value="AbiTii"/>
</dbReference>
<sequence>MSLLREIQNAAIDSNSDLASLLRKCKVLAARLGSDEFKIWVDNELSGYKLVDDLPEYRIVHVNSKGHFSGAFGSGLNNADIPLFCIPEEFRESMSRSNMMEPVASMEALVSKCKGGTAQEPWNPDFVALFGQKIYESMNCMQAWKVIPITSVIAALDEIRNRILNFVLEIEAQDPNAGEAAINSTPVAPEKVHQIFNTYISGTVQNVATGSHSFEQHTTSTESNAEMFSQLLEALKSVNQPGLTETLCNNIEEMRATQGTSDFKDHYQHFMSLLADHMQVLGPVVAPFLPALAAIVP</sequence>
<feature type="domain" description="AbiTii" evidence="1">
    <location>
        <begin position="2"/>
        <end position="189"/>
    </location>
</feature>
<organism evidence="2 3">
    <name type="scientific">Pseudoalteromonas lipolytica</name>
    <dbReference type="NCBI Taxonomy" id="570156"/>
    <lineage>
        <taxon>Bacteria</taxon>
        <taxon>Pseudomonadati</taxon>
        <taxon>Pseudomonadota</taxon>
        <taxon>Gammaproteobacteria</taxon>
        <taxon>Alteromonadales</taxon>
        <taxon>Pseudoalteromonadaceae</taxon>
        <taxon>Pseudoalteromonas</taxon>
    </lineage>
</organism>
<dbReference type="RefSeq" id="WP_339982378.1">
    <property type="nucleotide sequence ID" value="NZ_JAQPZS010000025.1"/>
</dbReference>